<dbReference type="PANTHER" id="PTHR10534">
    <property type="entry name" value="PYRIDOXAL KINASE"/>
    <property type="match status" value="1"/>
</dbReference>
<keyword evidence="4" id="KW-0418">Kinase</keyword>
<protein>
    <recommendedName>
        <fullName evidence="1">pyridoxal kinase</fullName>
        <ecNumber evidence="1">2.7.1.35</ecNumber>
    </recommendedName>
</protein>
<sequence>MKKVPAIVSVQSMVAQGFVGNGAVVAGLLQCAVQPLPIPTVYYGAHGACQPRRGGPVPATLFYQLLTALKDREIDFLLSGFLGSSRQGTILAKWLEERRDLPYLLDPVLGDDPKGLYVSLDVVDVVREKLLPRADYVTPNPFELTLLAEGELTALEEGTKPRDCNKLYQGAKKLLQKGPSWVVVTSWRVDEQAQKIYNLLLHREGGAWEVAVDAVPKKAFGTGDLYAAILTAGLARSYTVKQSASAGAFAVAQSLQKASEQDMDTILPIGLTTDLFEEKNHSQFNITVTTLGKEEYNIDG</sequence>
<feature type="domain" description="Pyridoxamine kinase/Phosphomethylpyrimidine kinase" evidence="6">
    <location>
        <begin position="61"/>
        <end position="259"/>
    </location>
</feature>
<dbReference type="GO" id="GO:0009443">
    <property type="term" value="P:pyridoxal 5'-phosphate salvage"/>
    <property type="evidence" value="ECO:0007669"/>
    <property type="project" value="InterPro"/>
</dbReference>
<keyword evidence="3" id="KW-0547">Nucleotide-binding</keyword>
<dbReference type="RefSeq" id="WP_151617929.1">
    <property type="nucleotide sequence ID" value="NZ_WBXO01000001.1"/>
</dbReference>
<dbReference type="EC" id="2.7.1.35" evidence="1"/>
<dbReference type="AlphaFoldDB" id="A0A6I0F660"/>
<proteinExistence type="predicted"/>
<dbReference type="InterPro" id="IPR029056">
    <property type="entry name" value="Ribokinase-like"/>
</dbReference>
<comment type="caution">
    <text evidence="7">The sequence shown here is derived from an EMBL/GenBank/DDBJ whole genome shotgun (WGS) entry which is preliminary data.</text>
</comment>
<evidence type="ECO:0000313" key="8">
    <source>
        <dbReference type="Proteomes" id="UP000468766"/>
    </source>
</evidence>
<evidence type="ECO:0000259" key="6">
    <source>
        <dbReference type="Pfam" id="PF08543"/>
    </source>
</evidence>
<evidence type="ECO:0000256" key="2">
    <source>
        <dbReference type="ARBA" id="ARBA00022679"/>
    </source>
</evidence>
<dbReference type="SUPFAM" id="SSF53613">
    <property type="entry name" value="Ribokinase-like"/>
    <property type="match status" value="1"/>
</dbReference>
<keyword evidence="5" id="KW-0067">ATP-binding</keyword>
<dbReference type="Pfam" id="PF08543">
    <property type="entry name" value="Phos_pyr_kin"/>
    <property type="match status" value="1"/>
</dbReference>
<dbReference type="Gene3D" id="3.40.1190.20">
    <property type="match status" value="1"/>
</dbReference>
<accession>A0A6I0F660</accession>
<evidence type="ECO:0000256" key="3">
    <source>
        <dbReference type="ARBA" id="ARBA00022741"/>
    </source>
</evidence>
<evidence type="ECO:0000256" key="4">
    <source>
        <dbReference type="ARBA" id="ARBA00022777"/>
    </source>
</evidence>
<dbReference type="InterPro" id="IPR004625">
    <property type="entry name" value="PyrdxlKinase"/>
</dbReference>
<name>A0A6I0F660_9FIRM</name>
<gene>
    <name evidence="7" type="ORF">F9B85_01910</name>
</gene>
<keyword evidence="2" id="KW-0808">Transferase</keyword>
<evidence type="ECO:0000256" key="1">
    <source>
        <dbReference type="ARBA" id="ARBA00012104"/>
    </source>
</evidence>
<dbReference type="Proteomes" id="UP000468766">
    <property type="component" value="Unassembled WGS sequence"/>
</dbReference>
<dbReference type="OrthoDB" id="9800808at2"/>
<dbReference type="EMBL" id="WBXO01000001">
    <property type="protein sequence ID" value="KAB2954462.1"/>
    <property type="molecule type" value="Genomic_DNA"/>
</dbReference>
<evidence type="ECO:0000313" key="7">
    <source>
        <dbReference type="EMBL" id="KAB2954462.1"/>
    </source>
</evidence>
<dbReference type="PANTHER" id="PTHR10534:SF2">
    <property type="entry name" value="PYRIDOXAL KINASE"/>
    <property type="match status" value="1"/>
</dbReference>
<dbReference type="GO" id="GO:0008478">
    <property type="term" value="F:pyridoxal kinase activity"/>
    <property type="evidence" value="ECO:0007669"/>
    <property type="project" value="UniProtKB-EC"/>
</dbReference>
<dbReference type="GO" id="GO:0005829">
    <property type="term" value="C:cytosol"/>
    <property type="evidence" value="ECO:0007669"/>
    <property type="project" value="TreeGrafter"/>
</dbReference>
<evidence type="ECO:0000256" key="5">
    <source>
        <dbReference type="ARBA" id="ARBA00022840"/>
    </source>
</evidence>
<dbReference type="GO" id="GO:0005524">
    <property type="term" value="F:ATP binding"/>
    <property type="evidence" value="ECO:0007669"/>
    <property type="project" value="UniProtKB-KW"/>
</dbReference>
<dbReference type="InterPro" id="IPR013749">
    <property type="entry name" value="PM/HMP-P_kinase-1"/>
</dbReference>
<organism evidence="7 8">
    <name type="scientific">Heliorestis acidaminivorans</name>
    <dbReference type="NCBI Taxonomy" id="553427"/>
    <lineage>
        <taxon>Bacteria</taxon>
        <taxon>Bacillati</taxon>
        <taxon>Bacillota</taxon>
        <taxon>Clostridia</taxon>
        <taxon>Eubacteriales</taxon>
        <taxon>Heliobacteriaceae</taxon>
        <taxon>Heliorestis</taxon>
    </lineage>
</organism>
<reference evidence="7 8" key="1">
    <citation type="submission" date="2019-10" db="EMBL/GenBank/DDBJ databases">
        <title>Whole-genome sequence of the extremophile Heliorestis acidaminivorans DSM 24790.</title>
        <authorList>
            <person name="Kyndt J.A."/>
            <person name="Meyer T.E."/>
        </authorList>
    </citation>
    <scope>NUCLEOTIDE SEQUENCE [LARGE SCALE GENOMIC DNA]</scope>
    <source>
        <strain evidence="7 8">DSM 24790</strain>
    </source>
</reference>
<keyword evidence="8" id="KW-1185">Reference proteome</keyword>